<dbReference type="GO" id="GO:0031267">
    <property type="term" value="F:small GTPase binding"/>
    <property type="evidence" value="ECO:0007669"/>
    <property type="project" value="InterPro"/>
</dbReference>
<feature type="compositionally biased region" description="Polar residues" evidence="6">
    <location>
        <begin position="670"/>
        <end position="698"/>
    </location>
</feature>
<feature type="compositionally biased region" description="Low complexity" evidence="6">
    <location>
        <begin position="776"/>
        <end position="798"/>
    </location>
</feature>
<dbReference type="PANTHER" id="PTHR15746:SF23">
    <property type="entry name" value="RAB11 INTERACTING PROTEIN, ISOFORM A"/>
    <property type="match status" value="1"/>
</dbReference>
<dbReference type="GO" id="GO:0015031">
    <property type="term" value="P:protein transport"/>
    <property type="evidence" value="ECO:0007669"/>
    <property type="project" value="UniProtKB-KW"/>
</dbReference>
<evidence type="ECO:0000256" key="3">
    <source>
        <dbReference type="ARBA" id="ARBA00022553"/>
    </source>
</evidence>
<feature type="compositionally biased region" description="Polar residues" evidence="6">
    <location>
        <begin position="923"/>
        <end position="933"/>
    </location>
</feature>
<dbReference type="Gene3D" id="1.20.5.2440">
    <property type="match status" value="1"/>
</dbReference>
<sequence length="1001" mass="110492">MITEIQTGFTKICTQRCRIRTRLALRFEDTEKVGYRTPGDCVGLCNSSWISRLLIIIPCAAQPLSCPQLCQALYKYKSRKWDFPVSELVQASHTIYTSCSGLHLSLWYFQSRSRVGKMSVWSPTHVQFTVLRARNLVAKGKGGNNDVFATIQLGREKFQTSTIKNALNPEWFEECDLPIPHMHSVVEVSLFHRGLLSDDFLGYAALPIWEHKVADAPRSSWVSLQSKPSSKSNGSKYRGELEVKLTFHCQSKTEFSQGGLKKRTPSIRNLASVFGDKFRFTRSRSLRENRRDPEGEKMDRLQGQSGSAVPEGGEATKGRLIPAPMLPRSLPPPPYRPLPSPNGPQPLVSQSPVHFSALDIGRASWGVNGEGSDNLTRSYSMSAAYIKSMSLERGPKIFNSSSNTNGPVANVTGSSSVGDCNSTNTITTSNKDINSVDNATSTLDRLTLNGSLDWTDTSASHQYSQSVYNLPGERRSCAPELLPNHAPSLPLARYARSQSQDDSALSGLLRDHSESQFQPTRGNRGRTMSDILIGSSRNGISYSVNKTNTTSSTKDTNGVLPAFLRAPPPPPPTSLPGQTWRDQYYATIGGGGGIYESIKERTEPENSVSSSCSSSSDGESVPIPKMKRTKRSQKKPPNHAPIMGKDDLLQQHHYHQQQIQQLYRQPYRQSTSSNLEHSISKCDSSPTKTTASSYSSGLQHPIPPPPLPFFRHAPRPNSYPNSTVPFSTSPSLDGSQQNSEQLQTMSVRDSGILDDRSSSQGNSLEGSGLTTPDCISISGLPTTTGTLTTTSATKNLTGHNDTTSTTNQKENIQANRGLILNPTVSSASHMTKSGAGGILFHLDQELSLKRGVMPSQQGTEKVPSEGVPSFPGHWHRRENSQGELVIRKRSRGERDRLRQARQAQGNRRYTVQNMESFPPGAYSDSQSEASISPRQEVPESLMTVYSNMNKEELLRVVIQAKAQMIRKDQYIRDLETYIDDLLVRVMETTPRLLGRPTMLRL</sequence>
<proteinExistence type="predicted"/>
<dbReference type="InterPro" id="IPR037789">
    <property type="entry name" value="FIP_classI"/>
</dbReference>
<feature type="compositionally biased region" description="Basic residues" evidence="6">
    <location>
        <begin position="625"/>
        <end position="637"/>
    </location>
</feature>
<feature type="region of interest" description="Disordered" evidence="6">
    <location>
        <begin position="494"/>
        <end position="529"/>
    </location>
</feature>
<dbReference type="Gene3D" id="2.60.40.150">
    <property type="entry name" value="C2 domain"/>
    <property type="match status" value="1"/>
</dbReference>
<dbReference type="PROSITE" id="PS51511">
    <property type="entry name" value="FIP_RBD"/>
    <property type="match status" value="1"/>
</dbReference>
<feature type="region of interest" description="Disordered" evidence="6">
    <location>
        <begin position="910"/>
        <end position="934"/>
    </location>
</feature>
<evidence type="ECO:0000256" key="2">
    <source>
        <dbReference type="ARBA" id="ARBA00022448"/>
    </source>
</evidence>
<keyword evidence="3" id="KW-0597">Phosphoprotein</keyword>
<evidence type="ECO:0000256" key="4">
    <source>
        <dbReference type="ARBA" id="ARBA00022753"/>
    </source>
</evidence>
<comment type="caution">
    <text evidence="9">The sequence shown here is derived from an EMBL/GenBank/DDBJ whole genome shotgun (WGS) entry which is preliminary data.</text>
</comment>
<evidence type="ECO:0000313" key="9">
    <source>
        <dbReference type="EMBL" id="KAK3793790.1"/>
    </source>
</evidence>
<evidence type="ECO:0000256" key="1">
    <source>
        <dbReference type="ARBA" id="ARBA00004172"/>
    </source>
</evidence>
<dbReference type="InterPro" id="IPR035892">
    <property type="entry name" value="C2_domain_sf"/>
</dbReference>
<dbReference type="AlphaFoldDB" id="A0AAE1ATL3"/>
<feature type="region of interest" description="Disordered" evidence="6">
    <location>
        <begin position="854"/>
        <end position="881"/>
    </location>
</feature>
<feature type="region of interest" description="Disordered" evidence="6">
    <location>
        <begin position="667"/>
        <end position="809"/>
    </location>
</feature>
<accession>A0AAE1ATL3</accession>
<feature type="compositionally biased region" description="Polar residues" evidence="6">
    <location>
        <begin position="718"/>
        <end position="747"/>
    </location>
</feature>
<protein>
    <submittedName>
        <fullName evidence="9">Uncharacterized protein</fullName>
    </submittedName>
</protein>
<dbReference type="Proteomes" id="UP001283361">
    <property type="component" value="Unassembled WGS sequence"/>
</dbReference>
<name>A0AAE1ATL3_9GAST</name>
<evidence type="ECO:0000256" key="5">
    <source>
        <dbReference type="ARBA" id="ARBA00022927"/>
    </source>
</evidence>
<dbReference type="Pfam" id="PF00168">
    <property type="entry name" value="C2"/>
    <property type="match status" value="1"/>
</dbReference>
<organism evidence="9 10">
    <name type="scientific">Elysia crispata</name>
    <name type="common">lettuce slug</name>
    <dbReference type="NCBI Taxonomy" id="231223"/>
    <lineage>
        <taxon>Eukaryota</taxon>
        <taxon>Metazoa</taxon>
        <taxon>Spiralia</taxon>
        <taxon>Lophotrochozoa</taxon>
        <taxon>Mollusca</taxon>
        <taxon>Gastropoda</taxon>
        <taxon>Heterobranchia</taxon>
        <taxon>Euthyneura</taxon>
        <taxon>Panpulmonata</taxon>
        <taxon>Sacoglossa</taxon>
        <taxon>Placobranchoidea</taxon>
        <taxon>Plakobranchidae</taxon>
        <taxon>Elysia</taxon>
    </lineage>
</organism>
<feature type="region of interest" description="Disordered" evidence="6">
    <location>
        <begin position="600"/>
        <end position="644"/>
    </location>
</feature>
<feature type="compositionally biased region" description="Low complexity" evidence="6">
    <location>
        <begin position="607"/>
        <end position="616"/>
    </location>
</feature>
<dbReference type="SMART" id="SM00239">
    <property type="entry name" value="C2"/>
    <property type="match status" value="1"/>
</dbReference>
<feature type="domain" description="C2" evidence="7">
    <location>
        <begin position="98"/>
        <end position="222"/>
    </location>
</feature>
<gene>
    <name evidence="9" type="ORF">RRG08_061925</name>
</gene>
<feature type="region of interest" description="Disordered" evidence="6">
    <location>
        <begin position="398"/>
        <end position="419"/>
    </location>
</feature>
<dbReference type="PROSITE" id="PS50004">
    <property type="entry name" value="C2"/>
    <property type="match status" value="1"/>
</dbReference>
<keyword evidence="2" id="KW-0813">Transport</keyword>
<dbReference type="InterPro" id="IPR019018">
    <property type="entry name" value="Rab-bd_FIP-RBD"/>
</dbReference>
<feature type="domain" description="FIP-RBD" evidence="8">
    <location>
        <begin position="934"/>
        <end position="996"/>
    </location>
</feature>
<reference evidence="9" key="1">
    <citation type="journal article" date="2023" name="G3 (Bethesda)">
        <title>A reference genome for the long-term kleptoplast-retaining sea slug Elysia crispata morphotype clarki.</title>
        <authorList>
            <person name="Eastman K.E."/>
            <person name="Pendleton A.L."/>
            <person name="Shaikh M.A."/>
            <person name="Suttiyut T."/>
            <person name="Ogas R."/>
            <person name="Tomko P."/>
            <person name="Gavelis G."/>
            <person name="Widhalm J.R."/>
            <person name="Wisecaver J.H."/>
        </authorList>
    </citation>
    <scope>NUCLEOTIDE SEQUENCE</scope>
    <source>
        <strain evidence="9">ECLA1</strain>
    </source>
</reference>
<evidence type="ECO:0000313" key="10">
    <source>
        <dbReference type="Proteomes" id="UP001283361"/>
    </source>
</evidence>
<feature type="compositionally biased region" description="Pro residues" evidence="6">
    <location>
        <begin position="329"/>
        <end position="344"/>
    </location>
</feature>
<dbReference type="GO" id="GO:0055037">
    <property type="term" value="C:recycling endosome"/>
    <property type="evidence" value="ECO:0007669"/>
    <property type="project" value="UniProtKB-SubCell"/>
</dbReference>
<keyword evidence="4" id="KW-0967">Endosome</keyword>
<evidence type="ECO:0000259" key="8">
    <source>
        <dbReference type="PROSITE" id="PS51511"/>
    </source>
</evidence>
<feature type="compositionally biased region" description="Polar residues" evidence="6">
    <location>
        <begin position="799"/>
        <end position="809"/>
    </location>
</feature>
<evidence type="ECO:0000259" key="7">
    <source>
        <dbReference type="PROSITE" id="PS50004"/>
    </source>
</evidence>
<dbReference type="InterPro" id="IPR000008">
    <property type="entry name" value="C2_dom"/>
</dbReference>
<feature type="region of interest" description="Disordered" evidence="6">
    <location>
        <begin position="284"/>
        <end position="350"/>
    </location>
</feature>
<evidence type="ECO:0000256" key="6">
    <source>
        <dbReference type="SAM" id="MobiDB-lite"/>
    </source>
</evidence>
<dbReference type="PANTHER" id="PTHR15746">
    <property type="entry name" value="RAB11-RELATED"/>
    <property type="match status" value="1"/>
</dbReference>
<dbReference type="InterPro" id="IPR037245">
    <property type="entry name" value="FIP-RBD_C_sf"/>
</dbReference>
<keyword evidence="5" id="KW-0653">Protein transport</keyword>
<feature type="compositionally biased region" description="Polar residues" evidence="6">
    <location>
        <begin position="758"/>
        <end position="770"/>
    </location>
</feature>
<comment type="subcellular location">
    <subcellularLocation>
        <location evidence="1">Recycling endosome</location>
    </subcellularLocation>
</comment>
<dbReference type="SUPFAM" id="SSF144270">
    <property type="entry name" value="Eferin C-derminal domain-like"/>
    <property type="match status" value="1"/>
</dbReference>
<keyword evidence="10" id="KW-1185">Reference proteome</keyword>
<dbReference type="SUPFAM" id="SSF49562">
    <property type="entry name" value="C2 domain (Calcium/lipid-binding domain, CaLB)"/>
    <property type="match status" value="1"/>
</dbReference>
<dbReference type="Pfam" id="PF09457">
    <property type="entry name" value="RBD-FIP"/>
    <property type="match status" value="1"/>
</dbReference>
<feature type="compositionally biased region" description="Basic and acidic residues" evidence="6">
    <location>
        <begin position="285"/>
        <end position="300"/>
    </location>
</feature>
<dbReference type="EMBL" id="JAWDGP010001176">
    <property type="protein sequence ID" value="KAK3793790.1"/>
    <property type="molecule type" value="Genomic_DNA"/>
</dbReference>
<dbReference type="GO" id="GO:0045055">
    <property type="term" value="P:regulated exocytosis"/>
    <property type="evidence" value="ECO:0007669"/>
    <property type="project" value="TreeGrafter"/>
</dbReference>